<reference evidence="2 3" key="1">
    <citation type="submission" date="2019-07" db="EMBL/GenBank/DDBJ databases">
        <title>Draft genome assembly of a fouling barnacle, Amphibalanus amphitrite (Darwin, 1854): The first reference genome for Thecostraca.</title>
        <authorList>
            <person name="Kim W."/>
        </authorList>
    </citation>
    <scope>NUCLEOTIDE SEQUENCE [LARGE SCALE GENOMIC DNA]</scope>
    <source>
        <strain evidence="2">SNU_AA5</strain>
        <tissue evidence="2">Soma without cirri and trophi</tissue>
    </source>
</reference>
<evidence type="ECO:0000313" key="3">
    <source>
        <dbReference type="Proteomes" id="UP000440578"/>
    </source>
</evidence>
<comment type="caution">
    <text evidence="2">The sequence shown here is derived from an EMBL/GenBank/DDBJ whole genome shotgun (WGS) entry which is preliminary data.</text>
</comment>
<evidence type="ECO:0000256" key="1">
    <source>
        <dbReference type="SAM" id="Phobius"/>
    </source>
</evidence>
<accession>A0A6A4VMT6</accession>
<keyword evidence="1" id="KW-1133">Transmembrane helix</keyword>
<dbReference type="OrthoDB" id="9974378at2759"/>
<gene>
    <name evidence="2" type="primary">B4GAT1_2</name>
    <name evidence="2" type="ORF">FJT64_005059</name>
</gene>
<evidence type="ECO:0000313" key="2">
    <source>
        <dbReference type="EMBL" id="KAF0297497.1"/>
    </source>
</evidence>
<feature type="transmembrane region" description="Helical" evidence="1">
    <location>
        <begin position="7"/>
        <end position="27"/>
    </location>
</feature>
<dbReference type="EMBL" id="VIIS01001485">
    <property type="protein sequence ID" value="KAF0297497.1"/>
    <property type="molecule type" value="Genomic_DNA"/>
</dbReference>
<keyword evidence="1" id="KW-0812">Transmembrane</keyword>
<dbReference type="AlphaFoldDB" id="A0A6A4VMT6"/>
<dbReference type="PANTHER" id="PTHR47412">
    <property type="entry name" value="FI01434P-RELATED"/>
    <property type="match status" value="1"/>
</dbReference>
<keyword evidence="3" id="KW-1185">Reference proteome</keyword>
<organism evidence="2 3">
    <name type="scientific">Amphibalanus amphitrite</name>
    <name type="common">Striped barnacle</name>
    <name type="synonym">Balanus amphitrite</name>
    <dbReference type="NCBI Taxonomy" id="1232801"/>
    <lineage>
        <taxon>Eukaryota</taxon>
        <taxon>Metazoa</taxon>
        <taxon>Ecdysozoa</taxon>
        <taxon>Arthropoda</taxon>
        <taxon>Crustacea</taxon>
        <taxon>Multicrustacea</taxon>
        <taxon>Cirripedia</taxon>
        <taxon>Thoracica</taxon>
        <taxon>Thoracicalcarea</taxon>
        <taxon>Balanomorpha</taxon>
        <taxon>Balanoidea</taxon>
        <taxon>Balanidae</taxon>
        <taxon>Amphibalaninae</taxon>
        <taxon>Amphibalanus</taxon>
    </lineage>
</organism>
<protein>
    <submittedName>
        <fullName evidence="2">Beta-1,4-glucuronyltransferase 1</fullName>
    </submittedName>
</protein>
<dbReference type="GO" id="GO:0016740">
    <property type="term" value="F:transferase activity"/>
    <property type="evidence" value="ECO:0007669"/>
    <property type="project" value="UniProtKB-KW"/>
</dbReference>
<dbReference type="PANTHER" id="PTHR47412:SF1">
    <property type="entry name" value="FI01434P-RELATED"/>
    <property type="match status" value="1"/>
</dbReference>
<keyword evidence="1" id="KW-0472">Membrane</keyword>
<sequence>MRPSASLLRFSLVLNACLLFSYGVWYMHQSTVVGFVPEPTAQAAPVARTESYRKAKHLTYPVNVLRNVARETVMTHYVLPSDVELYPSEGLAEQFIDMAKEWTFSKETQQMDVFHVGKRHPPFEKWEPIYICTNQEPAYDERLTWEGKMDKMGQGYTLCIQDYDFMILNNAFLVHKPGIKKYKPDKWRDTLVSKQRRFILSAEKLELERMFGRRKQCNLS</sequence>
<dbReference type="Proteomes" id="UP000440578">
    <property type="component" value="Unassembled WGS sequence"/>
</dbReference>
<name>A0A6A4VMT6_AMPAM</name>
<proteinExistence type="predicted"/>
<dbReference type="Pfam" id="PF13896">
    <property type="entry name" value="Glyco_transf_49"/>
    <property type="match status" value="1"/>
</dbReference>
<keyword evidence="2" id="KW-0808">Transferase</keyword>